<organism evidence="1 2">
    <name type="scientific">Hyphomicrobium album</name>
    <dbReference type="NCBI Taxonomy" id="2665159"/>
    <lineage>
        <taxon>Bacteria</taxon>
        <taxon>Pseudomonadati</taxon>
        <taxon>Pseudomonadota</taxon>
        <taxon>Alphaproteobacteria</taxon>
        <taxon>Hyphomicrobiales</taxon>
        <taxon>Hyphomicrobiaceae</taxon>
        <taxon>Hyphomicrobium</taxon>
    </lineage>
</organism>
<reference evidence="1 2" key="1">
    <citation type="submission" date="2019-11" db="EMBL/GenBank/DDBJ databases">
        <title>Identification of a novel strain.</title>
        <authorList>
            <person name="Xu Q."/>
            <person name="Wang G."/>
        </authorList>
    </citation>
    <scope>NUCLEOTIDE SEQUENCE [LARGE SCALE GENOMIC DNA]</scope>
    <source>
        <strain evidence="2">xq</strain>
    </source>
</reference>
<gene>
    <name evidence="1" type="ORF">GIW81_17965</name>
</gene>
<dbReference type="RefSeq" id="WP_154740677.1">
    <property type="nucleotide sequence ID" value="NZ_WMBQ01000002.1"/>
</dbReference>
<comment type="caution">
    <text evidence="1">The sequence shown here is derived from an EMBL/GenBank/DDBJ whole genome shotgun (WGS) entry which is preliminary data.</text>
</comment>
<keyword evidence="2" id="KW-1185">Reference proteome</keyword>
<name>A0A6I3KNZ8_9HYPH</name>
<dbReference type="Gene3D" id="1.10.530.10">
    <property type="match status" value="1"/>
</dbReference>
<accession>A0A6I3KNZ8</accession>
<proteinExistence type="predicted"/>
<evidence type="ECO:0000313" key="2">
    <source>
        <dbReference type="Proteomes" id="UP000440694"/>
    </source>
</evidence>
<sequence>MSSLFEIPAQLAMLLSLAASTAGHDAPVEAAKAFPATAPELAEPIEGPLRFTERGWMRALYENQAQADGLGARIFVTSAGRYYVPVASDRGRILETRQNVEIASRVTSAAAVRDAARIRNALKRAPAAADLYVAHVFGPETAISLIKEVGRAPDAPLKESFPMLAALPEVSQGNGAPPTVAQFYRRLGAALGEPPRLVAIGLRPPAVDPEPGHRNAEPPARDSIVAWQAKVDIARVGGRAQ</sequence>
<dbReference type="EMBL" id="WMBQ01000002">
    <property type="protein sequence ID" value="MTD96229.1"/>
    <property type="molecule type" value="Genomic_DNA"/>
</dbReference>
<protein>
    <submittedName>
        <fullName evidence="1">Uncharacterized protein</fullName>
    </submittedName>
</protein>
<evidence type="ECO:0000313" key="1">
    <source>
        <dbReference type="EMBL" id="MTD96229.1"/>
    </source>
</evidence>
<dbReference type="AlphaFoldDB" id="A0A6I3KNZ8"/>
<dbReference type="Proteomes" id="UP000440694">
    <property type="component" value="Unassembled WGS sequence"/>
</dbReference>